<evidence type="ECO:0000313" key="3">
    <source>
        <dbReference type="WBParaSite" id="Csp11.Scaffold629.g11599.t1"/>
    </source>
</evidence>
<dbReference type="STRING" id="1561998.A0A1I7TTE8"/>
<proteinExistence type="predicted"/>
<name>A0A1I7TTE8_9PELO</name>
<dbReference type="InterPro" id="IPR005018">
    <property type="entry name" value="DOMON_domain"/>
</dbReference>
<accession>A0A1I7TTE8</accession>
<dbReference type="eggNOG" id="ENOG502SF05">
    <property type="taxonomic scope" value="Eukaryota"/>
</dbReference>
<sequence length="172" mass="19484">MMTWKHERRHLIIEIESKLVKPDMWLGIGFSKDGLMGNDTVFECQFPASGSGSVLLSHNTAKRNIVLKTASELLIRDGFTEFTDGKAMCGGEWILDNIHLDSQERTLMHVISSGRYNLFFAFGKMENGEKKMHGMVGKEAPWKSQEQVRFCQRCSSSFANVDSVATDEFKKL</sequence>
<reference evidence="3" key="1">
    <citation type="submission" date="2016-11" db="UniProtKB">
        <authorList>
            <consortium name="WormBaseParasite"/>
        </authorList>
    </citation>
    <scope>IDENTIFICATION</scope>
</reference>
<evidence type="ECO:0000259" key="1">
    <source>
        <dbReference type="PROSITE" id="PS50836"/>
    </source>
</evidence>
<protein>
    <submittedName>
        <fullName evidence="3">DOMON domain-containing protein</fullName>
    </submittedName>
</protein>
<dbReference type="Proteomes" id="UP000095282">
    <property type="component" value="Unplaced"/>
</dbReference>
<dbReference type="WBParaSite" id="Csp11.Scaffold629.g11599.t1">
    <property type="protein sequence ID" value="Csp11.Scaffold629.g11599.t1"/>
    <property type="gene ID" value="Csp11.Scaffold629.g11599"/>
</dbReference>
<evidence type="ECO:0000313" key="2">
    <source>
        <dbReference type="Proteomes" id="UP000095282"/>
    </source>
</evidence>
<organism evidence="2 3">
    <name type="scientific">Caenorhabditis tropicalis</name>
    <dbReference type="NCBI Taxonomy" id="1561998"/>
    <lineage>
        <taxon>Eukaryota</taxon>
        <taxon>Metazoa</taxon>
        <taxon>Ecdysozoa</taxon>
        <taxon>Nematoda</taxon>
        <taxon>Chromadorea</taxon>
        <taxon>Rhabditida</taxon>
        <taxon>Rhabditina</taxon>
        <taxon>Rhabditomorpha</taxon>
        <taxon>Rhabditoidea</taxon>
        <taxon>Rhabditidae</taxon>
        <taxon>Peloderinae</taxon>
        <taxon>Caenorhabditis</taxon>
    </lineage>
</organism>
<feature type="domain" description="DOMON" evidence="1">
    <location>
        <begin position="1"/>
        <end position="123"/>
    </location>
</feature>
<dbReference type="AlphaFoldDB" id="A0A1I7TTE8"/>
<keyword evidence="2" id="KW-1185">Reference proteome</keyword>
<dbReference type="PROSITE" id="PS50836">
    <property type="entry name" value="DOMON"/>
    <property type="match status" value="1"/>
</dbReference>